<feature type="region of interest" description="Disordered" evidence="2">
    <location>
        <begin position="405"/>
        <end position="437"/>
    </location>
</feature>
<keyword evidence="1" id="KW-0175">Coiled coil</keyword>
<evidence type="ECO:0008006" key="5">
    <source>
        <dbReference type="Google" id="ProtNLM"/>
    </source>
</evidence>
<dbReference type="EMBL" id="JBHRZO010000072">
    <property type="protein sequence ID" value="MFC3848527.1"/>
    <property type="molecule type" value="Genomic_DNA"/>
</dbReference>
<comment type="caution">
    <text evidence="3">The sequence shown here is derived from an EMBL/GenBank/DDBJ whole genome shotgun (WGS) entry which is preliminary data.</text>
</comment>
<protein>
    <recommendedName>
        <fullName evidence="5">Mobilization protein</fullName>
    </recommendedName>
</protein>
<name>A0ABV7ZML8_9HELI</name>
<accession>A0ABV7ZML8</accession>
<keyword evidence="4" id="KW-1185">Reference proteome</keyword>
<sequence length="437" mass="51279">MSNLASIHFKKSISIQVVHNDRTLPPSYLLDESLRLGVECNRNAKEARALKAQMIEQAITNYTNLTKKKFQAKSYEWSAVVNLKEDSTMQDLERLADHFKSKYGFQCYQIAIHRDEGHTDEYGTTHINHHAHLEFVTLDELTGKSLFRSDLRTSKAFRQFQDEVATILQMQRGTDKRISKTKRIEPRAYAQLAEEAKAERKSLKDQFNKWAYKKIDEVNDLQNRLQQAEQENQDLKAKHLTEKQIRERLEQERKEWIAQKDHTAQEYKELRALANNYKLTNEQLENHIAELNQKHALAIQARDQNIQRLEQDKQDLEAQIQKLNAKHSLIRVVQKKDANGNPIPLLDPNGNQLHDRNGNYLWETEEVYLDQEQQKVIQAQQDIIQKLTQEIQDIKAKLQQYQAQNQAHQSQLTQPNSQSHNPQWDIIHKPKKGRGRY</sequence>
<evidence type="ECO:0000313" key="4">
    <source>
        <dbReference type="Proteomes" id="UP001595783"/>
    </source>
</evidence>
<evidence type="ECO:0000313" key="3">
    <source>
        <dbReference type="EMBL" id="MFC3848527.1"/>
    </source>
</evidence>
<gene>
    <name evidence="3" type="ORF">ACFOPX_08420</name>
</gene>
<dbReference type="RefSeq" id="WP_199767638.1">
    <property type="nucleotide sequence ID" value="NZ_FZMF01000025.1"/>
</dbReference>
<organism evidence="3 4">
    <name type="scientific">Helicobacter baculiformis</name>
    <dbReference type="NCBI Taxonomy" id="427351"/>
    <lineage>
        <taxon>Bacteria</taxon>
        <taxon>Pseudomonadati</taxon>
        <taxon>Campylobacterota</taxon>
        <taxon>Epsilonproteobacteria</taxon>
        <taxon>Campylobacterales</taxon>
        <taxon>Helicobacteraceae</taxon>
        <taxon>Helicobacter</taxon>
    </lineage>
</organism>
<evidence type="ECO:0000256" key="1">
    <source>
        <dbReference type="SAM" id="Coils"/>
    </source>
</evidence>
<evidence type="ECO:0000256" key="2">
    <source>
        <dbReference type="SAM" id="MobiDB-lite"/>
    </source>
</evidence>
<feature type="coiled-coil region" evidence="1">
    <location>
        <begin position="211"/>
        <end position="326"/>
    </location>
</feature>
<reference evidence="4" key="1">
    <citation type="journal article" date="2019" name="Int. J. Syst. Evol. Microbiol.">
        <title>The Global Catalogue of Microorganisms (GCM) 10K type strain sequencing project: providing services to taxonomists for standard genome sequencing and annotation.</title>
        <authorList>
            <consortium name="The Broad Institute Genomics Platform"/>
            <consortium name="The Broad Institute Genome Sequencing Center for Infectious Disease"/>
            <person name="Wu L."/>
            <person name="Ma J."/>
        </authorList>
    </citation>
    <scope>NUCLEOTIDE SEQUENCE [LARGE SCALE GENOMIC DNA]</scope>
    <source>
        <strain evidence="4">CCUG 53816</strain>
    </source>
</reference>
<proteinExistence type="predicted"/>
<feature type="compositionally biased region" description="Low complexity" evidence="2">
    <location>
        <begin position="405"/>
        <end position="414"/>
    </location>
</feature>
<dbReference type="Proteomes" id="UP001595783">
    <property type="component" value="Unassembled WGS sequence"/>
</dbReference>